<comment type="caution">
    <text evidence="1">The sequence shown here is derived from an EMBL/GenBank/DDBJ whole genome shotgun (WGS) entry which is preliminary data.</text>
</comment>
<sequence length="288" mass="31793">MVPKLYPRRAVLSLTTRFCLPHEGMTTLDYLSSGSAVILHDSSSSSLSVATCQHVACPWLFPRYFAATWDWLQFVNEDHVRHSLQLLAAVHTENSNETKPEVLLELPLASQVYTHPSRDLALLKLVDSDAIASWQAAAKEFQVQTLALDTAPCKQGDDVVFLGHRQVNKELEEGYQVPMTVAGHFVGRSSGGQAFARSQDLLEEGMCGGAVIRATTHECVGIVEGIVPISTGEDDQEPPRHDRTAHEVWQMRRALAGHVALIPSHDVEEFMNEPGDLLLTGMEVPQFM</sequence>
<dbReference type="AlphaFoldDB" id="A0AAV1VFR3"/>
<dbReference type="Proteomes" id="UP001162060">
    <property type="component" value="Unassembled WGS sequence"/>
</dbReference>
<reference evidence="1" key="1">
    <citation type="submission" date="2024-01" db="EMBL/GenBank/DDBJ databases">
        <authorList>
            <person name="Webb A."/>
        </authorList>
    </citation>
    <scope>NUCLEOTIDE SEQUENCE</scope>
    <source>
        <strain evidence="1">Pm1</strain>
    </source>
</reference>
<evidence type="ECO:0000313" key="2">
    <source>
        <dbReference type="Proteomes" id="UP001162060"/>
    </source>
</evidence>
<name>A0AAV1VFR3_9STRA</name>
<dbReference type="Pfam" id="PF13365">
    <property type="entry name" value="Trypsin_2"/>
    <property type="match status" value="1"/>
</dbReference>
<organism evidence="1 2">
    <name type="scientific">Peronospora matthiolae</name>
    <dbReference type="NCBI Taxonomy" id="2874970"/>
    <lineage>
        <taxon>Eukaryota</taxon>
        <taxon>Sar</taxon>
        <taxon>Stramenopiles</taxon>
        <taxon>Oomycota</taxon>
        <taxon>Peronosporomycetes</taxon>
        <taxon>Peronosporales</taxon>
        <taxon>Peronosporaceae</taxon>
        <taxon>Peronospora</taxon>
    </lineage>
</organism>
<dbReference type="SUPFAM" id="SSF50494">
    <property type="entry name" value="Trypsin-like serine proteases"/>
    <property type="match status" value="1"/>
</dbReference>
<protein>
    <submittedName>
        <fullName evidence="1">Uncharacterized protein</fullName>
    </submittedName>
</protein>
<dbReference type="EMBL" id="CAKLBY020000338">
    <property type="protein sequence ID" value="CAK7945799.1"/>
    <property type="molecule type" value="Genomic_DNA"/>
</dbReference>
<proteinExistence type="predicted"/>
<evidence type="ECO:0000313" key="1">
    <source>
        <dbReference type="EMBL" id="CAK7945799.1"/>
    </source>
</evidence>
<accession>A0AAV1VFR3</accession>
<gene>
    <name evidence="1" type="ORF">PM001_LOCUS30949</name>
</gene>
<dbReference type="InterPro" id="IPR009003">
    <property type="entry name" value="Peptidase_S1_PA"/>
</dbReference>